<evidence type="ECO:0000313" key="1">
    <source>
        <dbReference type="EMBL" id="KAL3773141.1"/>
    </source>
</evidence>
<name>A0ABD3NDN4_9STRA</name>
<reference evidence="1 2" key="1">
    <citation type="submission" date="2024-10" db="EMBL/GenBank/DDBJ databases">
        <title>Updated reference genomes for cyclostephanoid diatoms.</title>
        <authorList>
            <person name="Roberts W.R."/>
            <person name="Alverson A.J."/>
        </authorList>
    </citation>
    <scope>NUCLEOTIDE SEQUENCE [LARGE SCALE GENOMIC DNA]</scope>
    <source>
        <strain evidence="1 2">AJA010-31</strain>
    </source>
</reference>
<proteinExistence type="predicted"/>
<organism evidence="1 2">
    <name type="scientific">Cyclotella atomus</name>
    <dbReference type="NCBI Taxonomy" id="382360"/>
    <lineage>
        <taxon>Eukaryota</taxon>
        <taxon>Sar</taxon>
        <taxon>Stramenopiles</taxon>
        <taxon>Ochrophyta</taxon>
        <taxon>Bacillariophyta</taxon>
        <taxon>Coscinodiscophyceae</taxon>
        <taxon>Thalassiosirophycidae</taxon>
        <taxon>Stephanodiscales</taxon>
        <taxon>Stephanodiscaceae</taxon>
        <taxon>Cyclotella</taxon>
    </lineage>
</organism>
<comment type="caution">
    <text evidence="1">The sequence shown here is derived from an EMBL/GenBank/DDBJ whole genome shotgun (WGS) entry which is preliminary data.</text>
</comment>
<protein>
    <submittedName>
        <fullName evidence="1">Uncharacterized protein</fullName>
    </submittedName>
</protein>
<evidence type="ECO:0000313" key="2">
    <source>
        <dbReference type="Proteomes" id="UP001530400"/>
    </source>
</evidence>
<dbReference type="EMBL" id="JALLPJ020001246">
    <property type="protein sequence ID" value="KAL3773141.1"/>
    <property type="molecule type" value="Genomic_DNA"/>
</dbReference>
<keyword evidence="2" id="KW-1185">Reference proteome</keyword>
<dbReference type="Proteomes" id="UP001530400">
    <property type="component" value="Unassembled WGS sequence"/>
</dbReference>
<accession>A0ABD3NDN4</accession>
<gene>
    <name evidence="1" type="ORF">ACHAWO_011809</name>
</gene>
<dbReference type="AlphaFoldDB" id="A0ABD3NDN4"/>
<sequence>MPILNLKQLQTVSIQIARRTFSSQRLTALAITNLDVPNKSGLTTNNFNVTRHQGNFSKVSSRRVHANTLSIQGNKELGVMTAEDLEKRIKHLLNLTTEAKLCIQDCDESTETDFEEEFESARMAVGELTTCKINSIVVVPSSSNRSNTASDILPIDSASIAFSELLEELALTDKGVPLLNEIRKMYAPSVEDLRSELKALLKMKDLM</sequence>